<comment type="subunit">
    <text evidence="9">Forms a complex with TatC.</text>
</comment>
<keyword evidence="8 9" id="KW-0472">Membrane</keyword>
<accession>A0ABZ2LA92</accession>
<dbReference type="InterPro" id="IPR003369">
    <property type="entry name" value="TatA/B/E"/>
</dbReference>
<evidence type="ECO:0000256" key="1">
    <source>
        <dbReference type="ARBA" id="ARBA00004162"/>
    </source>
</evidence>
<evidence type="ECO:0000256" key="9">
    <source>
        <dbReference type="HAMAP-Rule" id="MF_00236"/>
    </source>
</evidence>
<keyword evidence="2 9" id="KW-0813">Transport</keyword>
<sequence length="58" mass="6185">MIIALIAVVLFGAGRLADIGKGLGQGIKHFKKGLKEAEEVGKDDEEVAPKKLPEKKEA</sequence>
<dbReference type="PANTHER" id="PTHR42982:SF1">
    <property type="entry name" value="SEC-INDEPENDENT PROTEIN TRANSLOCASE PROTEIN TATA"/>
    <property type="match status" value="1"/>
</dbReference>
<comment type="function">
    <text evidence="9">Part of the twin-arginine translocation (Tat) system that transports large folded proteins containing a characteristic twin-arginine motif in their signal peptide across membranes. TatA could form the protein-conducting channel of the Tat system.</text>
</comment>
<dbReference type="Gene3D" id="1.20.5.3310">
    <property type="match status" value="1"/>
</dbReference>
<evidence type="ECO:0000256" key="6">
    <source>
        <dbReference type="ARBA" id="ARBA00022989"/>
    </source>
</evidence>
<keyword evidence="7 9" id="KW-0811">Translocation</keyword>
<dbReference type="InterPro" id="IPR006312">
    <property type="entry name" value="TatA/E"/>
</dbReference>
<name>A0ABZ2LA92_9BACT</name>
<dbReference type="Pfam" id="PF02416">
    <property type="entry name" value="TatA_B_E"/>
    <property type="match status" value="1"/>
</dbReference>
<comment type="subcellular location">
    <subcellularLocation>
        <location evidence="1 9">Cell membrane</location>
        <topology evidence="1 9">Single-pass membrane protein</topology>
    </subcellularLocation>
</comment>
<dbReference type="HAMAP" id="MF_00236">
    <property type="entry name" value="TatA_E"/>
    <property type="match status" value="1"/>
</dbReference>
<evidence type="ECO:0000313" key="10">
    <source>
        <dbReference type="EMBL" id="WXB07270.1"/>
    </source>
</evidence>
<evidence type="ECO:0000256" key="4">
    <source>
        <dbReference type="ARBA" id="ARBA00022692"/>
    </source>
</evidence>
<reference evidence="10" key="1">
    <citation type="submission" date="2021-12" db="EMBL/GenBank/DDBJ databases">
        <title>Discovery of the Pendulisporaceae a myxobacterial family with distinct sporulation behavior and unique specialized metabolism.</title>
        <authorList>
            <person name="Garcia R."/>
            <person name="Popoff A."/>
            <person name="Bader C.D."/>
            <person name="Loehr J."/>
            <person name="Walesch S."/>
            <person name="Walt C."/>
            <person name="Boldt J."/>
            <person name="Bunk B."/>
            <person name="Haeckl F.J.F.P.J."/>
            <person name="Gunesch A.P."/>
            <person name="Birkelbach J."/>
            <person name="Nuebel U."/>
            <person name="Pietschmann T."/>
            <person name="Bach T."/>
            <person name="Mueller R."/>
        </authorList>
    </citation>
    <scope>NUCLEOTIDE SEQUENCE</scope>
    <source>
        <strain evidence="10">MSr11367</strain>
    </source>
</reference>
<dbReference type="PANTHER" id="PTHR42982">
    <property type="entry name" value="SEC-INDEPENDENT PROTEIN TRANSLOCASE PROTEIN TATA"/>
    <property type="match status" value="1"/>
</dbReference>
<evidence type="ECO:0000313" key="11">
    <source>
        <dbReference type="Proteomes" id="UP001374803"/>
    </source>
</evidence>
<gene>
    <name evidence="9" type="primary">tatA</name>
    <name evidence="10" type="ORF">LVJ94_08475</name>
</gene>
<dbReference type="Proteomes" id="UP001374803">
    <property type="component" value="Chromosome"/>
</dbReference>
<evidence type="ECO:0000256" key="5">
    <source>
        <dbReference type="ARBA" id="ARBA00022927"/>
    </source>
</evidence>
<proteinExistence type="inferred from homology"/>
<protein>
    <recommendedName>
        <fullName evidence="9">Sec-independent protein translocase protein TatA</fullName>
    </recommendedName>
</protein>
<organism evidence="10 11">
    <name type="scientific">Pendulispora rubella</name>
    <dbReference type="NCBI Taxonomy" id="2741070"/>
    <lineage>
        <taxon>Bacteria</taxon>
        <taxon>Pseudomonadati</taxon>
        <taxon>Myxococcota</taxon>
        <taxon>Myxococcia</taxon>
        <taxon>Myxococcales</taxon>
        <taxon>Sorangiineae</taxon>
        <taxon>Pendulisporaceae</taxon>
        <taxon>Pendulispora</taxon>
    </lineage>
</organism>
<comment type="similarity">
    <text evidence="9">Belongs to the TatA/E family.</text>
</comment>
<dbReference type="EMBL" id="CP089983">
    <property type="protein sequence ID" value="WXB07270.1"/>
    <property type="molecule type" value="Genomic_DNA"/>
</dbReference>
<keyword evidence="4 9" id="KW-0812">Transmembrane</keyword>
<evidence type="ECO:0000256" key="7">
    <source>
        <dbReference type="ARBA" id="ARBA00023010"/>
    </source>
</evidence>
<evidence type="ECO:0000256" key="2">
    <source>
        <dbReference type="ARBA" id="ARBA00022448"/>
    </source>
</evidence>
<evidence type="ECO:0000256" key="8">
    <source>
        <dbReference type="ARBA" id="ARBA00023136"/>
    </source>
</evidence>
<keyword evidence="11" id="KW-1185">Reference proteome</keyword>
<keyword evidence="6 9" id="KW-1133">Transmembrane helix</keyword>
<keyword evidence="3 9" id="KW-1003">Cell membrane</keyword>
<keyword evidence="5 9" id="KW-0653">Protein transport</keyword>
<evidence type="ECO:0000256" key="3">
    <source>
        <dbReference type="ARBA" id="ARBA00022475"/>
    </source>
</evidence>